<organism evidence="3 4">
    <name type="scientific">Streptomyces arboris</name>
    <dbReference type="NCBI Taxonomy" id="2600619"/>
    <lineage>
        <taxon>Bacteria</taxon>
        <taxon>Bacillati</taxon>
        <taxon>Actinomycetota</taxon>
        <taxon>Actinomycetes</taxon>
        <taxon>Kitasatosporales</taxon>
        <taxon>Streptomycetaceae</taxon>
        <taxon>Streptomyces</taxon>
    </lineage>
</organism>
<sequence>MRALSNADRVRLPQRSPSGRVSFSDTGHDRHSQADQQLLAVLGRDGRIGHRALGQLLGVSEHTAARRPLADGNAVLRCDFAHRMAGLTASVIYRARVLHAACGEIGAALAASNRCG</sequence>
<gene>
    <name evidence="3" type="ORF">F5983_13670</name>
</gene>
<name>A0A5N5ELW2_9ACTN</name>
<dbReference type="EMBL" id="VYUA01000010">
    <property type="protein sequence ID" value="KAB2591876.1"/>
    <property type="molecule type" value="Genomic_DNA"/>
</dbReference>
<dbReference type="AlphaFoldDB" id="A0A5N5ELW2"/>
<dbReference type="Proteomes" id="UP000326907">
    <property type="component" value="Unassembled WGS sequence"/>
</dbReference>
<evidence type="ECO:0000259" key="2">
    <source>
        <dbReference type="Pfam" id="PF13404"/>
    </source>
</evidence>
<evidence type="ECO:0000313" key="3">
    <source>
        <dbReference type="EMBL" id="KAB2591876.1"/>
    </source>
</evidence>
<dbReference type="InterPro" id="IPR000485">
    <property type="entry name" value="AsnC-type_HTH_dom"/>
</dbReference>
<feature type="domain" description="HTH asnC-type" evidence="2">
    <location>
        <begin position="35"/>
        <end position="67"/>
    </location>
</feature>
<reference evidence="3 4" key="1">
    <citation type="submission" date="2019-09" db="EMBL/GenBank/DDBJ databases">
        <authorList>
            <person name="Liu P."/>
        </authorList>
    </citation>
    <scope>NUCLEOTIDE SEQUENCE [LARGE SCALE GENOMIC DNA]</scope>
    <source>
        <strain evidence="3 4">TRM68085</strain>
    </source>
</reference>
<evidence type="ECO:0000313" key="4">
    <source>
        <dbReference type="Proteomes" id="UP000326907"/>
    </source>
</evidence>
<accession>A0A5N5ELW2</accession>
<feature type="compositionally biased region" description="Polar residues" evidence="1">
    <location>
        <begin position="15"/>
        <end position="25"/>
    </location>
</feature>
<dbReference type="RefSeq" id="WP_151510552.1">
    <property type="nucleotide sequence ID" value="NZ_VYUA01000010.1"/>
</dbReference>
<keyword evidence="4" id="KW-1185">Reference proteome</keyword>
<dbReference type="Pfam" id="PF13404">
    <property type="entry name" value="HTH_AsnC-type"/>
    <property type="match status" value="1"/>
</dbReference>
<evidence type="ECO:0000256" key="1">
    <source>
        <dbReference type="SAM" id="MobiDB-lite"/>
    </source>
</evidence>
<protein>
    <submittedName>
        <fullName evidence="3">AsnC family protein</fullName>
    </submittedName>
</protein>
<proteinExistence type="predicted"/>
<feature type="region of interest" description="Disordered" evidence="1">
    <location>
        <begin position="1"/>
        <end position="34"/>
    </location>
</feature>
<dbReference type="GO" id="GO:0043565">
    <property type="term" value="F:sequence-specific DNA binding"/>
    <property type="evidence" value="ECO:0007669"/>
    <property type="project" value="InterPro"/>
</dbReference>
<comment type="caution">
    <text evidence="3">The sequence shown here is derived from an EMBL/GenBank/DDBJ whole genome shotgun (WGS) entry which is preliminary data.</text>
</comment>